<comment type="subcellular location">
    <subcellularLocation>
        <location evidence="1">Cell envelope</location>
    </subcellularLocation>
    <subcellularLocation>
        <location evidence="10">Cell membrane</location>
        <topology evidence="10">Lipid-anchor</topology>
        <topology evidence="10">GPI-anchor</topology>
    </subcellularLocation>
    <subcellularLocation>
        <location evidence="2">Membrane</location>
        <topology evidence="2">Lipid-anchor</topology>
        <topology evidence="2">GPI-anchor</topology>
    </subcellularLocation>
</comment>
<evidence type="ECO:0000256" key="4">
    <source>
        <dbReference type="ARBA" id="ARBA00022622"/>
    </source>
</evidence>
<dbReference type="GO" id="GO:0071970">
    <property type="term" value="P:fungal-type cell wall (1-&gt;3)-beta-D-glucan biosynthetic process"/>
    <property type="evidence" value="ECO:0007669"/>
    <property type="project" value="TreeGrafter"/>
</dbReference>
<dbReference type="GO" id="GO:0098552">
    <property type="term" value="C:side of membrane"/>
    <property type="evidence" value="ECO:0007669"/>
    <property type="project" value="UniProtKB-KW"/>
</dbReference>
<dbReference type="EMBL" id="JAIHNG010000153">
    <property type="protein sequence ID" value="KAI5950703.1"/>
    <property type="molecule type" value="Genomic_DNA"/>
</dbReference>
<keyword evidence="13" id="KW-1185">Reference proteome</keyword>
<comment type="function">
    <text evidence="10">Splits internally a 1,3-beta-glucan molecule and transfers the newly generated reducing end (the donor) to the non-reducing end of another 1,3-beta-glucan molecule (the acceptor) forming a 1,3-beta linkage, resulting in the elongation of 1,3-beta-glucan chains in the cell wall.</text>
</comment>
<dbReference type="RefSeq" id="XP_051607288.1">
    <property type="nucleotide sequence ID" value="XM_051753741.1"/>
</dbReference>
<dbReference type="EC" id="2.4.1.-" evidence="10"/>
<sequence>MLFKSLITYLSLASTIVAAIPAIEVKGNAFWNSETGERFYIRGVDYQPGGSSELEDPLADTNVCERDIPYFQELGINTVRIYSVDNTKDHDECMDKLAQAGIYVILDVNTPHSSITRSNAKCSYNSDYLQEVFASAQLFAQYNNTLGFFAGNEVINDGPSLEAAPYVKAVVRDLKTFIKNRGFRSIPVGYSAASVDEYRLSSGLYFNCGDDDMARIDMYGINDYSWCGDASMTTSQYSQELKDFKNFTIPLFFSEFGCNAKKPRPFSEIESIYSTDMSSVFSGGLVYEYSEEDNEYGLVKLDGDSVSTNQDFENLKNEFNKTQDPSGDGGYLKSTGGNNCPSKSSTWNVTEDIPDTPGGAIKYVKGLAEPTGHGFDAYVQGSCNSNDNVDDSGNYTSTIGASTHSASSAATTSSAQQSSSSSSSSSTASGSKGNGGVAIDATTSVTSVVGFLALVAGFIAV</sequence>
<keyword evidence="5 10" id="KW-0808">Transferase</keyword>
<dbReference type="AlphaFoldDB" id="A0AAD5BCE9"/>
<evidence type="ECO:0000256" key="10">
    <source>
        <dbReference type="RuleBase" id="RU361209"/>
    </source>
</evidence>
<protein>
    <recommendedName>
        <fullName evidence="10">1,3-beta-glucanosyltransferase</fullName>
        <ecNumber evidence="10">2.4.1.-</ecNumber>
    </recommendedName>
</protein>
<evidence type="ECO:0000256" key="3">
    <source>
        <dbReference type="ARBA" id="ARBA00007528"/>
    </source>
</evidence>
<dbReference type="GO" id="GO:0009277">
    <property type="term" value="C:fungal-type cell wall"/>
    <property type="evidence" value="ECO:0007669"/>
    <property type="project" value="UniProtKB-ARBA"/>
</dbReference>
<organism evidence="12 13">
    <name type="scientific">Candida theae</name>
    <dbReference type="NCBI Taxonomy" id="1198502"/>
    <lineage>
        <taxon>Eukaryota</taxon>
        <taxon>Fungi</taxon>
        <taxon>Dikarya</taxon>
        <taxon>Ascomycota</taxon>
        <taxon>Saccharomycotina</taxon>
        <taxon>Pichiomycetes</taxon>
        <taxon>Debaryomycetaceae</taxon>
        <taxon>Candida/Lodderomyces clade</taxon>
        <taxon>Candida</taxon>
    </lineage>
</organism>
<keyword evidence="7 10" id="KW-0472">Membrane</keyword>
<evidence type="ECO:0000256" key="7">
    <source>
        <dbReference type="ARBA" id="ARBA00023136"/>
    </source>
</evidence>
<dbReference type="GO" id="GO:0005886">
    <property type="term" value="C:plasma membrane"/>
    <property type="evidence" value="ECO:0007669"/>
    <property type="project" value="UniProtKB-SubCell"/>
</dbReference>
<dbReference type="FunFam" id="3.20.20.80:FF:000032">
    <property type="entry name" value="1,3-beta-glucanosyltransferase"/>
    <property type="match status" value="1"/>
</dbReference>
<evidence type="ECO:0000256" key="8">
    <source>
        <dbReference type="ARBA" id="ARBA00023180"/>
    </source>
</evidence>
<dbReference type="GO" id="GO:0042124">
    <property type="term" value="F:1,3-beta-glucanosyltransferase activity"/>
    <property type="evidence" value="ECO:0007669"/>
    <property type="project" value="TreeGrafter"/>
</dbReference>
<evidence type="ECO:0000256" key="9">
    <source>
        <dbReference type="ARBA" id="ARBA00023288"/>
    </source>
</evidence>
<dbReference type="InterPro" id="IPR004886">
    <property type="entry name" value="Glucanosyltransferase"/>
</dbReference>
<feature type="compositionally biased region" description="Low complexity" evidence="11">
    <location>
        <begin position="409"/>
        <end position="431"/>
    </location>
</feature>
<accession>A0AAD5BCE9</accession>
<dbReference type="GeneID" id="76152295"/>
<evidence type="ECO:0000256" key="1">
    <source>
        <dbReference type="ARBA" id="ARBA00004196"/>
    </source>
</evidence>
<comment type="similarity">
    <text evidence="3 10">Belongs to the glycosyl hydrolase 72 family.</text>
</comment>
<reference evidence="12 13" key="1">
    <citation type="journal article" date="2022" name="DNA Res.">
        <title>Genome analysis of five recently described species of the CUG-Ser clade uncovers Candida theae as a new hybrid lineage with pathogenic potential in the Candida parapsilosis species complex.</title>
        <authorList>
            <person name="Mixao V."/>
            <person name="Del Olmo V."/>
            <person name="Hegedusova E."/>
            <person name="Saus E."/>
            <person name="Pryszcz L."/>
            <person name="Cillingova A."/>
            <person name="Nosek J."/>
            <person name="Gabaldon T."/>
        </authorList>
    </citation>
    <scope>NUCLEOTIDE SEQUENCE [LARGE SCALE GENOMIC DNA]</scope>
    <source>
        <strain evidence="12 13">CBS 12239</strain>
    </source>
</reference>
<dbReference type="Proteomes" id="UP001204833">
    <property type="component" value="Unassembled WGS sequence"/>
</dbReference>
<dbReference type="Gene3D" id="3.20.20.80">
    <property type="entry name" value="Glycosidases"/>
    <property type="match status" value="1"/>
</dbReference>
<proteinExistence type="inferred from homology"/>
<dbReference type="InterPro" id="IPR017853">
    <property type="entry name" value="GH"/>
</dbReference>
<keyword evidence="4 10" id="KW-0336">GPI-anchor</keyword>
<evidence type="ECO:0000256" key="5">
    <source>
        <dbReference type="ARBA" id="ARBA00022679"/>
    </source>
</evidence>
<gene>
    <name evidence="12" type="ORF">KGF57_004251</name>
</gene>
<evidence type="ECO:0000313" key="12">
    <source>
        <dbReference type="EMBL" id="KAI5950703.1"/>
    </source>
</evidence>
<feature type="region of interest" description="Disordered" evidence="11">
    <location>
        <begin position="316"/>
        <end position="347"/>
    </location>
</feature>
<dbReference type="Pfam" id="PF03198">
    <property type="entry name" value="Glyco_hydro_72"/>
    <property type="match status" value="1"/>
</dbReference>
<evidence type="ECO:0000256" key="6">
    <source>
        <dbReference type="ARBA" id="ARBA00022729"/>
    </source>
</evidence>
<evidence type="ECO:0000256" key="2">
    <source>
        <dbReference type="ARBA" id="ARBA00004589"/>
    </source>
</evidence>
<keyword evidence="6 10" id="KW-0732">Signal</keyword>
<name>A0AAD5BCE9_9ASCO</name>
<dbReference type="PANTHER" id="PTHR31468">
    <property type="entry name" value="1,3-BETA-GLUCANOSYLTRANSFERASE GAS1"/>
    <property type="match status" value="1"/>
</dbReference>
<comment type="caution">
    <text evidence="12">The sequence shown here is derived from an EMBL/GenBank/DDBJ whole genome shotgun (WGS) entry which is preliminary data.</text>
</comment>
<dbReference type="SUPFAM" id="SSF51445">
    <property type="entry name" value="(Trans)glycosidases"/>
    <property type="match status" value="1"/>
</dbReference>
<feature type="signal peptide" evidence="10">
    <location>
        <begin position="1"/>
        <end position="18"/>
    </location>
</feature>
<dbReference type="GO" id="GO:0031505">
    <property type="term" value="P:fungal-type cell wall organization"/>
    <property type="evidence" value="ECO:0007669"/>
    <property type="project" value="TreeGrafter"/>
</dbReference>
<feature type="chain" id="PRO_5041774776" description="1,3-beta-glucanosyltransferase" evidence="10">
    <location>
        <begin position="19"/>
        <end position="461"/>
    </location>
</feature>
<feature type="compositionally biased region" description="Polar residues" evidence="11">
    <location>
        <begin position="335"/>
        <end position="347"/>
    </location>
</feature>
<evidence type="ECO:0000256" key="11">
    <source>
        <dbReference type="SAM" id="MobiDB-lite"/>
    </source>
</evidence>
<keyword evidence="9 10" id="KW-0449">Lipoprotein</keyword>
<keyword evidence="8" id="KW-0325">Glycoprotein</keyword>
<dbReference type="PANTHER" id="PTHR31468:SF5">
    <property type="entry name" value="1,3-BETA-GLUCANOSYLTRANSFERASE GAS5"/>
    <property type="match status" value="1"/>
</dbReference>
<feature type="region of interest" description="Disordered" evidence="11">
    <location>
        <begin position="409"/>
        <end position="434"/>
    </location>
</feature>
<evidence type="ECO:0000313" key="13">
    <source>
        <dbReference type="Proteomes" id="UP001204833"/>
    </source>
</evidence>